<accession>A0A430ATI3</accession>
<keyword evidence="5" id="KW-0378">Hydrolase</keyword>
<dbReference type="GO" id="GO:0046103">
    <property type="term" value="P:inosine biosynthetic process"/>
    <property type="evidence" value="ECO:0007669"/>
    <property type="project" value="TreeGrafter"/>
</dbReference>
<evidence type="ECO:0000256" key="2">
    <source>
        <dbReference type="ARBA" id="ARBA00006676"/>
    </source>
</evidence>
<comment type="similarity">
    <text evidence="2">Belongs to the metallo-dependent hydrolases superfamily. Adenosine and AMP deaminases family.</text>
</comment>
<sequence length="351" mass="38928">MNNKINLHGGYKVLKKSDIHSFPKAELHCHLDGSIRPETLQKIAKAQGLSISDNVAEVSLHMQAPPTCQNLVEYLTCFDFVLPYLQTKEALEMAAFDVMEQAAEDGIRYIEIRFAPSLSMEKGLSVEEIIESVAKGVADAEAQYNVHGNLLVIGMKTGELALIESIFSKTLALKNEKVVGFDLAGAEEDHFIDDYSDVLKVVTDSGEVPLTLHAGECGCVHNVFSAIKSGAKRIGHGIALKGKIVEQQELANHDVCIEGCPTSNVQTRAINSFKDYPLREWLENDVTFCINTDNKTVSNTTLSKEYDILRENFELTPVELCQLNKNAMTYSFAEKALKEKILNEMDTYTFS</sequence>
<dbReference type="OrthoDB" id="9779574at2"/>
<evidence type="ECO:0000256" key="3">
    <source>
        <dbReference type="ARBA" id="ARBA00012784"/>
    </source>
</evidence>
<dbReference type="Gene3D" id="3.20.20.140">
    <property type="entry name" value="Metal-dependent hydrolases"/>
    <property type="match status" value="1"/>
</dbReference>
<dbReference type="AlphaFoldDB" id="A0A430ATI3"/>
<keyword evidence="6" id="KW-0862">Zinc</keyword>
<proteinExistence type="inferred from homology"/>
<comment type="cofactor">
    <cofactor evidence="1">
        <name>Zn(2+)</name>
        <dbReference type="ChEBI" id="CHEBI:29105"/>
    </cofactor>
</comment>
<evidence type="ECO:0000259" key="7">
    <source>
        <dbReference type="Pfam" id="PF00962"/>
    </source>
</evidence>
<comment type="caution">
    <text evidence="8">The sequence shown here is derived from an EMBL/GenBank/DDBJ whole genome shotgun (WGS) entry which is preliminary data.</text>
</comment>
<dbReference type="EC" id="3.5.4.4" evidence="3"/>
<dbReference type="InterPro" id="IPR032466">
    <property type="entry name" value="Metal_Hydrolase"/>
</dbReference>
<keyword evidence="9" id="KW-1185">Reference proteome</keyword>
<keyword evidence="4" id="KW-0479">Metal-binding</keyword>
<dbReference type="EMBL" id="NGKB01000014">
    <property type="protein sequence ID" value="RSU11365.1"/>
    <property type="molecule type" value="Genomic_DNA"/>
</dbReference>
<evidence type="ECO:0000256" key="4">
    <source>
        <dbReference type="ARBA" id="ARBA00022723"/>
    </source>
</evidence>
<dbReference type="Proteomes" id="UP000288028">
    <property type="component" value="Unassembled WGS sequence"/>
</dbReference>
<feature type="domain" description="Adenosine deaminase" evidence="7">
    <location>
        <begin position="23"/>
        <end position="347"/>
    </location>
</feature>
<dbReference type="GO" id="GO:0046872">
    <property type="term" value="F:metal ion binding"/>
    <property type="evidence" value="ECO:0007669"/>
    <property type="project" value="UniProtKB-KW"/>
</dbReference>
<name>A0A430ATI3_9ENTE</name>
<reference evidence="8 9" key="1">
    <citation type="submission" date="2017-05" db="EMBL/GenBank/DDBJ databases">
        <title>Vagococcus spp. assemblies.</title>
        <authorList>
            <person name="Gulvik C.A."/>
        </authorList>
    </citation>
    <scope>NUCLEOTIDE SEQUENCE [LARGE SCALE GENOMIC DNA]</scope>
    <source>
        <strain evidence="8 9">SS1714</strain>
    </source>
</reference>
<dbReference type="PANTHER" id="PTHR11409:SF43">
    <property type="entry name" value="ADENOSINE DEAMINASE"/>
    <property type="match status" value="1"/>
</dbReference>
<dbReference type="GO" id="GO:0006154">
    <property type="term" value="P:adenosine catabolic process"/>
    <property type="evidence" value="ECO:0007669"/>
    <property type="project" value="TreeGrafter"/>
</dbReference>
<organism evidence="8 9">
    <name type="scientific">Vagococcus carniphilus</name>
    <dbReference type="NCBI Taxonomy" id="218144"/>
    <lineage>
        <taxon>Bacteria</taxon>
        <taxon>Bacillati</taxon>
        <taxon>Bacillota</taxon>
        <taxon>Bacilli</taxon>
        <taxon>Lactobacillales</taxon>
        <taxon>Enterococcaceae</taxon>
        <taxon>Vagococcus</taxon>
    </lineage>
</organism>
<dbReference type="Pfam" id="PF00962">
    <property type="entry name" value="A_deaminase"/>
    <property type="match status" value="1"/>
</dbReference>
<dbReference type="InterPro" id="IPR006330">
    <property type="entry name" value="Ado/ade_deaminase"/>
</dbReference>
<evidence type="ECO:0000256" key="6">
    <source>
        <dbReference type="ARBA" id="ARBA00022833"/>
    </source>
</evidence>
<dbReference type="GO" id="GO:0005829">
    <property type="term" value="C:cytosol"/>
    <property type="evidence" value="ECO:0007669"/>
    <property type="project" value="TreeGrafter"/>
</dbReference>
<dbReference type="InterPro" id="IPR001365">
    <property type="entry name" value="A_deaminase_dom"/>
</dbReference>
<evidence type="ECO:0000313" key="9">
    <source>
        <dbReference type="Proteomes" id="UP000288028"/>
    </source>
</evidence>
<dbReference type="PANTHER" id="PTHR11409">
    <property type="entry name" value="ADENOSINE DEAMINASE"/>
    <property type="match status" value="1"/>
</dbReference>
<evidence type="ECO:0000256" key="1">
    <source>
        <dbReference type="ARBA" id="ARBA00001947"/>
    </source>
</evidence>
<dbReference type="NCBIfam" id="TIGR01430">
    <property type="entry name" value="aden_deam"/>
    <property type="match status" value="1"/>
</dbReference>
<evidence type="ECO:0000256" key="5">
    <source>
        <dbReference type="ARBA" id="ARBA00022801"/>
    </source>
</evidence>
<evidence type="ECO:0000313" key="8">
    <source>
        <dbReference type="EMBL" id="RSU11365.1"/>
    </source>
</evidence>
<gene>
    <name evidence="8" type="ORF">CBF28_12350</name>
</gene>
<dbReference type="GO" id="GO:0004000">
    <property type="term" value="F:adenosine deaminase activity"/>
    <property type="evidence" value="ECO:0007669"/>
    <property type="project" value="UniProtKB-ARBA"/>
</dbReference>
<protein>
    <recommendedName>
        <fullName evidence="3">adenosine deaminase</fullName>
        <ecNumber evidence="3">3.5.4.4</ecNumber>
    </recommendedName>
</protein>
<dbReference type="GO" id="GO:0043103">
    <property type="term" value="P:hypoxanthine salvage"/>
    <property type="evidence" value="ECO:0007669"/>
    <property type="project" value="TreeGrafter"/>
</dbReference>
<dbReference type="SUPFAM" id="SSF51556">
    <property type="entry name" value="Metallo-dependent hydrolases"/>
    <property type="match status" value="1"/>
</dbReference>